<dbReference type="InterPro" id="IPR001279">
    <property type="entry name" value="Metallo-B-lactamas"/>
</dbReference>
<dbReference type="Proteomes" id="UP001144205">
    <property type="component" value="Unassembled WGS sequence"/>
</dbReference>
<dbReference type="EMBL" id="BROH01000001">
    <property type="protein sequence ID" value="GKY86576.1"/>
    <property type="molecule type" value="Genomic_DNA"/>
</dbReference>
<dbReference type="InterPro" id="IPR051013">
    <property type="entry name" value="MBL_superfamily_lactonases"/>
</dbReference>
<proteinExistence type="inferred from homology"/>
<dbReference type="PANTHER" id="PTHR42978:SF2">
    <property type="entry name" value="102 KBASES UNSTABLE REGION: FROM 1 TO 119443"/>
    <property type="match status" value="1"/>
</dbReference>
<reference evidence="7" key="1">
    <citation type="journal article" date="2023" name="Int. J. Syst. Evol. Microbiol.">
        <title>Sinisalibacter aestuarii sp. nov., isolated from estuarine sediment of the Arakawa River.</title>
        <authorList>
            <person name="Arafat S.T."/>
            <person name="Hirano S."/>
            <person name="Sato A."/>
            <person name="Takeuchi K."/>
            <person name="Yasuda T."/>
            <person name="Terahara T."/>
            <person name="Hamada M."/>
            <person name="Kobayashi T."/>
        </authorList>
    </citation>
    <scope>NUCLEOTIDE SEQUENCE</scope>
    <source>
        <strain evidence="7">B-399</strain>
    </source>
</reference>
<comment type="similarity">
    <text evidence="2">Belongs to the metallo-beta-lactamase superfamily.</text>
</comment>
<keyword evidence="4" id="KW-0378">Hydrolase</keyword>
<dbReference type="SMART" id="SM00849">
    <property type="entry name" value="Lactamase_B"/>
    <property type="match status" value="1"/>
</dbReference>
<feature type="domain" description="Metallo-beta-lactamase" evidence="6">
    <location>
        <begin position="47"/>
        <end position="258"/>
    </location>
</feature>
<dbReference type="PANTHER" id="PTHR42978">
    <property type="entry name" value="QUORUM-QUENCHING LACTONASE YTNP-RELATED-RELATED"/>
    <property type="match status" value="1"/>
</dbReference>
<dbReference type="SUPFAM" id="SSF56281">
    <property type="entry name" value="Metallo-hydrolase/oxidoreductase"/>
    <property type="match status" value="1"/>
</dbReference>
<evidence type="ECO:0000313" key="7">
    <source>
        <dbReference type="EMBL" id="GKY86576.1"/>
    </source>
</evidence>
<evidence type="ECO:0000256" key="5">
    <source>
        <dbReference type="ARBA" id="ARBA00022833"/>
    </source>
</evidence>
<organism evidence="7 8">
    <name type="scientific">Sinisalibacter aestuarii</name>
    <dbReference type="NCBI Taxonomy" id="2949426"/>
    <lineage>
        <taxon>Bacteria</taxon>
        <taxon>Pseudomonadati</taxon>
        <taxon>Pseudomonadota</taxon>
        <taxon>Alphaproteobacteria</taxon>
        <taxon>Rhodobacterales</taxon>
        <taxon>Roseobacteraceae</taxon>
        <taxon>Sinisalibacter</taxon>
    </lineage>
</organism>
<gene>
    <name evidence="7" type="ORF">STA1M1_04450</name>
</gene>
<evidence type="ECO:0000256" key="1">
    <source>
        <dbReference type="ARBA" id="ARBA00001947"/>
    </source>
</evidence>
<evidence type="ECO:0000256" key="3">
    <source>
        <dbReference type="ARBA" id="ARBA00022723"/>
    </source>
</evidence>
<name>A0ABQ5LQN7_9RHOB</name>
<dbReference type="RefSeq" id="WP_281840540.1">
    <property type="nucleotide sequence ID" value="NZ_BROH01000001.1"/>
</dbReference>
<comment type="cofactor">
    <cofactor evidence="1">
        <name>Zn(2+)</name>
        <dbReference type="ChEBI" id="CHEBI:29105"/>
    </cofactor>
</comment>
<dbReference type="Gene3D" id="3.60.15.10">
    <property type="entry name" value="Ribonuclease Z/Hydroxyacylglutathione hydrolase-like"/>
    <property type="match status" value="1"/>
</dbReference>
<comment type="caution">
    <text evidence="7">The sequence shown here is derived from an EMBL/GenBank/DDBJ whole genome shotgun (WGS) entry which is preliminary data.</text>
</comment>
<evidence type="ECO:0000256" key="2">
    <source>
        <dbReference type="ARBA" id="ARBA00007749"/>
    </source>
</evidence>
<protein>
    <submittedName>
        <fullName evidence="7">MBL fold metallo-hydrolase</fullName>
    </submittedName>
</protein>
<evidence type="ECO:0000256" key="4">
    <source>
        <dbReference type="ARBA" id="ARBA00022801"/>
    </source>
</evidence>
<dbReference type="Pfam" id="PF00753">
    <property type="entry name" value="Lactamase_B"/>
    <property type="match status" value="1"/>
</dbReference>
<keyword evidence="8" id="KW-1185">Reference proteome</keyword>
<evidence type="ECO:0000313" key="8">
    <source>
        <dbReference type="Proteomes" id="UP001144205"/>
    </source>
</evidence>
<keyword evidence="3" id="KW-0479">Metal-binding</keyword>
<dbReference type="InterPro" id="IPR036866">
    <property type="entry name" value="RibonucZ/Hydroxyglut_hydro"/>
</dbReference>
<sequence length="274" mass="31155">MAVAPDGTKLWILRLGATEGDLGWFLQGANTSRVSEPNPYNVRRELKMFAMLIEHPDVGLVLYDCGPAPDPVKAWGPAFTDAFPWVEYTDENRLDRAISKTGNDIADVKAVVLSHLHLDHAGGLHHFKDSGVPIYVHESELRHAFYAVASREDYGNYLPDYLTFDQNWQPLSDDTLEIFQGMTLYLTPGHAKGLMGMMLELPETGPVYFTSDQCVFRENFDDLVPPGWGLRDQDAWFRSMRKARRLCEQMNAKVFYGHDEVNLKNFKTAPDYYS</sequence>
<accession>A0ABQ5LQN7</accession>
<keyword evidence="5" id="KW-0862">Zinc</keyword>
<dbReference type="CDD" id="cd07729">
    <property type="entry name" value="AHL_lactonase_MBL-fold"/>
    <property type="match status" value="1"/>
</dbReference>
<evidence type="ECO:0000259" key="6">
    <source>
        <dbReference type="SMART" id="SM00849"/>
    </source>
</evidence>